<dbReference type="GO" id="GO:0016020">
    <property type="term" value="C:membrane"/>
    <property type="evidence" value="ECO:0007669"/>
    <property type="project" value="UniProtKB-SubCell"/>
</dbReference>
<dbReference type="EMBL" id="JBGBPQ010000023">
    <property type="protein sequence ID" value="KAL1500332.1"/>
    <property type="molecule type" value="Genomic_DNA"/>
</dbReference>
<sequence>MGILSFAGCFAVALSPAATLYAMVIRHEPQLIIVMVGSAFLWLCAISLVALGWALLPLASPSPLLAAAAAAQEASRWLGHALYTRLAGGLSRAGLHAVPSPRRAAPLPLAVASGVGVGAMHVLVLHADVLRRARLPGALYEPSCTHLSAFSLAALRSLGMLLTNLLLSLIGWVAAFPNRSRRLLGAMLLLHCLAAGAALLPGGCVPSLAGLLAAVALTAGLAAHVTLAAVARPELKS</sequence>
<name>A0AB34IKW7_PRYPA</name>
<evidence type="ECO:0000256" key="4">
    <source>
        <dbReference type="ARBA" id="ARBA00022976"/>
    </source>
</evidence>
<feature type="transmembrane region" description="Helical" evidence="7">
    <location>
        <begin position="208"/>
        <end position="231"/>
    </location>
</feature>
<accession>A0AB34IKW7</accession>
<protein>
    <submittedName>
        <fullName evidence="8">Uncharacterized protein</fullName>
    </submittedName>
</protein>
<dbReference type="Proteomes" id="UP001515480">
    <property type="component" value="Unassembled WGS sequence"/>
</dbReference>
<evidence type="ECO:0000256" key="3">
    <source>
        <dbReference type="ARBA" id="ARBA00022692"/>
    </source>
</evidence>
<keyword evidence="6 7" id="KW-0472">Membrane</keyword>
<evidence type="ECO:0000256" key="1">
    <source>
        <dbReference type="ARBA" id="ARBA00004141"/>
    </source>
</evidence>
<evidence type="ECO:0000313" key="9">
    <source>
        <dbReference type="Proteomes" id="UP001515480"/>
    </source>
</evidence>
<keyword evidence="5 7" id="KW-1133">Transmembrane helix</keyword>
<dbReference type="PANTHER" id="PTHR12889">
    <property type="entry name" value="GAMMA-SECRETASE SUBUNIT APH-1"/>
    <property type="match status" value="1"/>
</dbReference>
<dbReference type="GO" id="GO:0016485">
    <property type="term" value="P:protein processing"/>
    <property type="evidence" value="ECO:0007669"/>
    <property type="project" value="InterPro"/>
</dbReference>
<evidence type="ECO:0000313" key="8">
    <source>
        <dbReference type="EMBL" id="KAL1500332.1"/>
    </source>
</evidence>
<evidence type="ECO:0000256" key="6">
    <source>
        <dbReference type="ARBA" id="ARBA00023136"/>
    </source>
</evidence>
<proteinExistence type="inferred from homology"/>
<dbReference type="Pfam" id="PF06105">
    <property type="entry name" value="Aph-1"/>
    <property type="match status" value="1"/>
</dbReference>
<evidence type="ECO:0000256" key="7">
    <source>
        <dbReference type="SAM" id="Phobius"/>
    </source>
</evidence>
<dbReference type="AlphaFoldDB" id="A0AB34IKW7"/>
<keyword evidence="3 7" id="KW-0812">Transmembrane</keyword>
<keyword evidence="9" id="KW-1185">Reference proteome</keyword>
<comment type="subcellular location">
    <subcellularLocation>
        <location evidence="1">Membrane</location>
        <topology evidence="1">Multi-pass membrane protein</topology>
    </subcellularLocation>
</comment>
<evidence type="ECO:0000256" key="5">
    <source>
        <dbReference type="ARBA" id="ARBA00022989"/>
    </source>
</evidence>
<dbReference type="GO" id="GO:0007219">
    <property type="term" value="P:Notch signaling pathway"/>
    <property type="evidence" value="ECO:0007669"/>
    <property type="project" value="UniProtKB-KW"/>
</dbReference>
<gene>
    <name evidence="8" type="ORF">AB1Y20_012996</name>
</gene>
<feature type="transmembrane region" description="Helical" evidence="7">
    <location>
        <begin position="147"/>
        <end position="176"/>
    </location>
</feature>
<reference evidence="8 9" key="1">
    <citation type="journal article" date="2024" name="Science">
        <title>Giant polyketide synthase enzymes in the biosynthesis of giant marine polyether toxins.</title>
        <authorList>
            <person name="Fallon T.R."/>
            <person name="Shende V.V."/>
            <person name="Wierzbicki I.H."/>
            <person name="Pendleton A.L."/>
            <person name="Watervoot N.F."/>
            <person name="Auber R.P."/>
            <person name="Gonzalez D.J."/>
            <person name="Wisecaver J.H."/>
            <person name="Moore B.S."/>
        </authorList>
    </citation>
    <scope>NUCLEOTIDE SEQUENCE [LARGE SCALE GENOMIC DNA]</scope>
    <source>
        <strain evidence="8 9">12B1</strain>
    </source>
</reference>
<dbReference type="InterPro" id="IPR009294">
    <property type="entry name" value="Aph-1"/>
</dbReference>
<feature type="transmembrane region" description="Helical" evidence="7">
    <location>
        <begin position="183"/>
        <end position="202"/>
    </location>
</feature>
<comment type="caution">
    <text evidence="8">The sequence shown here is derived from an EMBL/GenBank/DDBJ whole genome shotgun (WGS) entry which is preliminary data.</text>
</comment>
<keyword evidence="4" id="KW-0914">Notch signaling pathway</keyword>
<organism evidence="8 9">
    <name type="scientific">Prymnesium parvum</name>
    <name type="common">Toxic golden alga</name>
    <dbReference type="NCBI Taxonomy" id="97485"/>
    <lineage>
        <taxon>Eukaryota</taxon>
        <taxon>Haptista</taxon>
        <taxon>Haptophyta</taxon>
        <taxon>Prymnesiophyceae</taxon>
        <taxon>Prymnesiales</taxon>
        <taxon>Prymnesiaceae</taxon>
        <taxon>Prymnesium</taxon>
    </lineage>
</organism>
<comment type="similarity">
    <text evidence="2">Belongs to the APH-1 family.</text>
</comment>
<evidence type="ECO:0000256" key="2">
    <source>
        <dbReference type="ARBA" id="ARBA00005577"/>
    </source>
</evidence>
<feature type="transmembrane region" description="Helical" evidence="7">
    <location>
        <begin position="32"/>
        <end position="56"/>
    </location>
</feature>